<dbReference type="RefSeq" id="XP_056514320.1">
    <property type="nucleotide sequence ID" value="XM_056653253.1"/>
</dbReference>
<organism evidence="2 3">
    <name type="scientific">Penicillium alfredii</name>
    <dbReference type="NCBI Taxonomy" id="1506179"/>
    <lineage>
        <taxon>Eukaryota</taxon>
        <taxon>Fungi</taxon>
        <taxon>Dikarya</taxon>
        <taxon>Ascomycota</taxon>
        <taxon>Pezizomycotina</taxon>
        <taxon>Eurotiomycetes</taxon>
        <taxon>Eurotiomycetidae</taxon>
        <taxon>Eurotiales</taxon>
        <taxon>Aspergillaceae</taxon>
        <taxon>Penicillium</taxon>
    </lineage>
</organism>
<dbReference type="Proteomes" id="UP001141434">
    <property type="component" value="Unassembled WGS sequence"/>
</dbReference>
<accession>A0A9W9FRZ5</accession>
<dbReference type="EMBL" id="JAPMSZ010000004">
    <property type="protein sequence ID" value="KAJ5105324.1"/>
    <property type="molecule type" value="Genomic_DNA"/>
</dbReference>
<dbReference type="AlphaFoldDB" id="A0A9W9FRZ5"/>
<proteinExistence type="predicted"/>
<name>A0A9W9FRZ5_9EURO</name>
<reference evidence="2" key="1">
    <citation type="submission" date="2022-11" db="EMBL/GenBank/DDBJ databases">
        <authorList>
            <person name="Petersen C."/>
        </authorList>
    </citation>
    <scope>NUCLEOTIDE SEQUENCE</scope>
    <source>
        <strain evidence="2">IBT 34128</strain>
    </source>
</reference>
<keyword evidence="3" id="KW-1185">Reference proteome</keyword>
<reference evidence="2" key="2">
    <citation type="journal article" date="2023" name="IMA Fungus">
        <title>Comparative genomic study of the Penicillium genus elucidates a diverse pangenome and 15 lateral gene transfer events.</title>
        <authorList>
            <person name="Petersen C."/>
            <person name="Sorensen T."/>
            <person name="Nielsen M.R."/>
            <person name="Sondergaard T.E."/>
            <person name="Sorensen J.L."/>
            <person name="Fitzpatrick D.A."/>
            <person name="Frisvad J.C."/>
            <person name="Nielsen K.L."/>
        </authorList>
    </citation>
    <scope>NUCLEOTIDE SEQUENCE</scope>
    <source>
        <strain evidence="2">IBT 34128</strain>
    </source>
</reference>
<protein>
    <submittedName>
        <fullName evidence="2">Uncharacterized protein</fullName>
    </submittedName>
</protein>
<evidence type="ECO:0000313" key="2">
    <source>
        <dbReference type="EMBL" id="KAJ5105324.1"/>
    </source>
</evidence>
<keyword evidence="1" id="KW-0812">Transmembrane</keyword>
<evidence type="ECO:0000256" key="1">
    <source>
        <dbReference type="SAM" id="Phobius"/>
    </source>
</evidence>
<comment type="caution">
    <text evidence="2">The sequence shown here is derived from an EMBL/GenBank/DDBJ whole genome shotgun (WGS) entry which is preliminary data.</text>
</comment>
<gene>
    <name evidence="2" type="ORF">NUU61_002671</name>
</gene>
<keyword evidence="1" id="KW-0472">Membrane</keyword>
<feature type="transmembrane region" description="Helical" evidence="1">
    <location>
        <begin position="57"/>
        <end position="78"/>
    </location>
</feature>
<keyword evidence="1" id="KW-1133">Transmembrane helix</keyword>
<dbReference type="GeneID" id="81392421"/>
<sequence>MKGTNACQIGFAVVVFVLLLAGSILSVSGVALPANSLIPTGLNAIPRQKRTSTTDIAGYITWAVFACVYVGVFVTLAFRAQIREFSGRWKGSLVSAARCLGEAVVAAPRRLTEAIAAAPRRLKEAFAASWDWCRRRPPRVVLEGVELDALPLV</sequence>
<evidence type="ECO:0000313" key="3">
    <source>
        <dbReference type="Proteomes" id="UP001141434"/>
    </source>
</evidence>